<organism evidence="2 3">
    <name type="scientific">Cardiocondyla obscurior</name>
    <dbReference type="NCBI Taxonomy" id="286306"/>
    <lineage>
        <taxon>Eukaryota</taxon>
        <taxon>Metazoa</taxon>
        <taxon>Ecdysozoa</taxon>
        <taxon>Arthropoda</taxon>
        <taxon>Hexapoda</taxon>
        <taxon>Insecta</taxon>
        <taxon>Pterygota</taxon>
        <taxon>Neoptera</taxon>
        <taxon>Endopterygota</taxon>
        <taxon>Hymenoptera</taxon>
        <taxon>Apocrita</taxon>
        <taxon>Aculeata</taxon>
        <taxon>Formicoidea</taxon>
        <taxon>Formicidae</taxon>
        <taxon>Myrmicinae</taxon>
        <taxon>Cardiocondyla</taxon>
    </lineage>
</organism>
<keyword evidence="1" id="KW-0812">Transmembrane</keyword>
<keyword evidence="1" id="KW-0472">Membrane</keyword>
<keyword evidence="3" id="KW-1185">Reference proteome</keyword>
<evidence type="ECO:0000256" key="1">
    <source>
        <dbReference type="SAM" id="Phobius"/>
    </source>
</evidence>
<dbReference type="EMBL" id="JADYXP020000002">
    <property type="protein sequence ID" value="KAL0131321.1"/>
    <property type="molecule type" value="Genomic_DNA"/>
</dbReference>
<dbReference type="AlphaFoldDB" id="A0AAW2GVJ4"/>
<dbReference type="Proteomes" id="UP001430953">
    <property type="component" value="Unassembled WGS sequence"/>
</dbReference>
<accession>A0AAW2GVJ4</accession>
<sequence>MFWMSCRVASISSCSNLFFSLSPARSSCARHRVFFLIIDIEMIEFKQIVSLKKMTVIYHVYVFFFLVIYAPSSLSTSFWSFCTDLSANSARASACKNAIFY</sequence>
<evidence type="ECO:0000313" key="2">
    <source>
        <dbReference type="EMBL" id="KAL0131321.1"/>
    </source>
</evidence>
<proteinExistence type="predicted"/>
<name>A0AAW2GVJ4_9HYME</name>
<protein>
    <recommendedName>
        <fullName evidence="4">Secreted protein</fullName>
    </recommendedName>
</protein>
<feature type="transmembrane region" description="Helical" evidence="1">
    <location>
        <begin position="56"/>
        <end position="81"/>
    </location>
</feature>
<evidence type="ECO:0000313" key="3">
    <source>
        <dbReference type="Proteomes" id="UP001430953"/>
    </source>
</evidence>
<gene>
    <name evidence="2" type="ORF">PUN28_002688</name>
</gene>
<keyword evidence="1" id="KW-1133">Transmembrane helix</keyword>
<evidence type="ECO:0008006" key="4">
    <source>
        <dbReference type="Google" id="ProtNLM"/>
    </source>
</evidence>
<comment type="caution">
    <text evidence="2">The sequence shown here is derived from an EMBL/GenBank/DDBJ whole genome shotgun (WGS) entry which is preliminary data.</text>
</comment>
<reference evidence="2 3" key="1">
    <citation type="submission" date="2023-03" db="EMBL/GenBank/DDBJ databases">
        <title>High recombination rates correlate with genetic variation in Cardiocondyla obscurior ants.</title>
        <authorList>
            <person name="Errbii M."/>
        </authorList>
    </citation>
    <scope>NUCLEOTIDE SEQUENCE [LARGE SCALE GENOMIC DNA]</scope>
    <source>
        <strain evidence="2">Alpha-2009</strain>
        <tissue evidence="2">Whole body</tissue>
    </source>
</reference>